<evidence type="ECO:0000313" key="3">
    <source>
        <dbReference type="Proteomes" id="UP000663828"/>
    </source>
</evidence>
<sequence length="54" mass="6116">KLSEQLKRAAKESGKPVPLSSIKRQPQGPRKQHLVRTRGNKPQIVEPIPYQFVA</sequence>
<feature type="region of interest" description="Disordered" evidence="1">
    <location>
        <begin position="1"/>
        <end position="42"/>
    </location>
</feature>
<dbReference type="AlphaFoldDB" id="A0A816H3U9"/>
<proteinExistence type="predicted"/>
<evidence type="ECO:0000256" key="1">
    <source>
        <dbReference type="SAM" id="MobiDB-lite"/>
    </source>
</evidence>
<organism evidence="2 3">
    <name type="scientific">Adineta ricciae</name>
    <name type="common">Rotifer</name>
    <dbReference type="NCBI Taxonomy" id="249248"/>
    <lineage>
        <taxon>Eukaryota</taxon>
        <taxon>Metazoa</taxon>
        <taxon>Spiralia</taxon>
        <taxon>Gnathifera</taxon>
        <taxon>Rotifera</taxon>
        <taxon>Eurotatoria</taxon>
        <taxon>Bdelloidea</taxon>
        <taxon>Adinetida</taxon>
        <taxon>Adinetidae</taxon>
        <taxon>Adineta</taxon>
    </lineage>
</organism>
<name>A0A816H3U9_ADIRI</name>
<dbReference type="Gene3D" id="6.10.250.3260">
    <property type="match status" value="1"/>
</dbReference>
<dbReference type="EMBL" id="CAJNOR010015909">
    <property type="protein sequence ID" value="CAF1683644.1"/>
    <property type="molecule type" value="Genomic_DNA"/>
</dbReference>
<feature type="compositionally biased region" description="Basic residues" evidence="1">
    <location>
        <begin position="30"/>
        <end position="39"/>
    </location>
</feature>
<feature type="compositionally biased region" description="Basic and acidic residues" evidence="1">
    <location>
        <begin position="1"/>
        <end position="14"/>
    </location>
</feature>
<gene>
    <name evidence="2" type="ORF">XAT740_LOCUS61251</name>
</gene>
<dbReference type="Proteomes" id="UP000663828">
    <property type="component" value="Unassembled WGS sequence"/>
</dbReference>
<comment type="caution">
    <text evidence="2">The sequence shown here is derived from an EMBL/GenBank/DDBJ whole genome shotgun (WGS) entry which is preliminary data.</text>
</comment>
<reference evidence="2" key="1">
    <citation type="submission" date="2021-02" db="EMBL/GenBank/DDBJ databases">
        <authorList>
            <person name="Nowell W R."/>
        </authorList>
    </citation>
    <scope>NUCLEOTIDE SEQUENCE</scope>
</reference>
<keyword evidence="3" id="KW-1185">Reference proteome</keyword>
<feature type="non-terminal residue" evidence="2">
    <location>
        <position position="54"/>
    </location>
</feature>
<accession>A0A816H3U9</accession>
<protein>
    <submittedName>
        <fullName evidence="2">Uncharacterized protein</fullName>
    </submittedName>
</protein>
<evidence type="ECO:0000313" key="2">
    <source>
        <dbReference type="EMBL" id="CAF1683644.1"/>
    </source>
</evidence>